<dbReference type="EMBL" id="MQUC01000003">
    <property type="protein sequence ID" value="PRP66655.1"/>
    <property type="molecule type" value="Genomic_DNA"/>
</dbReference>
<keyword evidence="3" id="KW-1185">Reference proteome</keyword>
<protein>
    <submittedName>
        <fullName evidence="2">Uncharacterized protein</fullName>
    </submittedName>
</protein>
<evidence type="ECO:0000313" key="2">
    <source>
        <dbReference type="EMBL" id="PRP66655.1"/>
    </source>
</evidence>
<reference evidence="2 3" key="1">
    <citation type="submission" date="2016-11" db="EMBL/GenBank/DDBJ databases">
        <title>Trade-off between light-utilization and light-protection in marine flavobacteria.</title>
        <authorList>
            <person name="Kumagai Y."/>
        </authorList>
    </citation>
    <scope>NUCLEOTIDE SEQUENCE [LARGE SCALE GENOMIC DNA]</scope>
    <source>
        <strain evidence="2 3">JCM 17109</strain>
    </source>
</reference>
<keyword evidence="1" id="KW-0732">Signal</keyword>
<name>A0A2S9WT42_9FLAO</name>
<dbReference type="AlphaFoldDB" id="A0A2S9WT42"/>
<gene>
    <name evidence="2" type="ORF">BST86_05835</name>
</gene>
<feature type="signal peptide" evidence="1">
    <location>
        <begin position="1"/>
        <end position="33"/>
    </location>
</feature>
<evidence type="ECO:0000256" key="1">
    <source>
        <dbReference type="SAM" id="SignalP"/>
    </source>
</evidence>
<comment type="caution">
    <text evidence="2">The sequence shown here is derived from an EMBL/GenBank/DDBJ whole genome shotgun (WGS) entry which is preliminary data.</text>
</comment>
<proteinExistence type="predicted"/>
<organism evidence="2 3">
    <name type="scientific">Nonlabens agnitus</name>
    <dbReference type="NCBI Taxonomy" id="870484"/>
    <lineage>
        <taxon>Bacteria</taxon>
        <taxon>Pseudomonadati</taxon>
        <taxon>Bacteroidota</taxon>
        <taxon>Flavobacteriia</taxon>
        <taxon>Flavobacteriales</taxon>
        <taxon>Flavobacteriaceae</taxon>
        <taxon>Nonlabens</taxon>
    </lineage>
</organism>
<feature type="chain" id="PRO_5015623020" evidence="1">
    <location>
        <begin position="34"/>
        <end position="93"/>
    </location>
</feature>
<accession>A0A2S9WT42</accession>
<dbReference type="Proteomes" id="UP000239532">
    <property type="component" value="Unassembled WGS sequence"/>
</dbReference>
<sequence length="93" mass="10052">MFKNDLFTKSMLGVIALNLSILSATMLSNNTHATVPNLPVNEDGSINVRLSNTETIDVNISRISTMDELDVNVEEIGGGFVRHGGPIPVKIED</sequence>
<dbReference type="OrthoDB" id="797788at2"/>
<evidence type="ECO:0000313" key="3">
    <source>
        <dbReference type="Proteomes" id="UP000239532"/>
    </source>
</evidence>